<dbReference type="Proteomes" id="UP000190667">
    <property type="component" value="Unassembled WGS sequence"/>
</dbReference>
<name>A0A1S8YQH1_9GAMM</name>
<evidence type="ECO:0000313" key="1">
    <source>
        <dbReference type="EMBL" id="OON41072.1"/>
    </source>
</evidence>
<evidence type="ECO:0000313" key="2">
    <source>
        <dbReference type="Proteomes" id="UP000190667"/>
    </source>
</evidence>
<reference evidence="1 2" key="1">
    <citation type="submission" date="2016-12" db="EMBL/GenBank/DDBJ databases">
        <title>Izhakiella australiana sp. nov. of genus Izhakiella isolated from Australian desert.</title>
        <authorList>
            <person name="Ji M."/>
        </authorList>
    </citation>
    <scope>NUCLEOTIDE SEQUENCE [LARGE SCALE GENOMIC DNA]</scope>
    <source>
        <strain evidence="1 2">D4N98</strain>
    </source>
</reference>
<accession>A0A1S8YQH1</accession>
<keyword evidence="2" id="KW-1185">Reference proteome</keyword>
<organism evidence="1 2">
    <name type="scientific">Izhakiella australiensis</name>
    <dbReference type="NCBI Taxonomy" id="1926881"/>
    <lineage>
        <taxon>Bacteria</taxon>
        <taxon>Pseudomonadati</taxon>
        <taxon>Pseudomonadota</taxon>
        <taxon>Gammaproteobacteria</taxon>
        <taxon>Enterobacterales</taxon>
        <taxon>Erwiniaceae</taxon>
        <taxon>Izhakiella</taxon>
    </lineage>
</organism>
<dbReference type="EMBL" id="MRUL01000002">
    <property type="protein sequence ID" value="OON41072.1"/>
    <property type="molecule type" value="Genomic_DNA"/>
</dbReference>
<sequence length="80" mass="9617">MESNQSSFFDYKICSFHDDIFIEKYELISAMWIALAHISRCKIHISQDDVFFRVFSDDKGRDHAIRSYMESNIHVFEFEK</sequence>
<gene>
    <name evidence="1" type="ORF">BTJ39_03635</name>
</gene>
<comment type="caution">
    <text evidence="1">The sequence shown here is derived from an EMBL/GenBank/DDBJ whole genome shotgun (WGS) entry which is preliminary data.</text>
</comment>
<protein>
    <submittedName>
        <fullName evidence="1">Uncharacterized protein</fullName>
    </submittedName>
</protein>
<dbReference type="RefSeq" id="WP_176110213.1">
    <property type="nucleotide sequence ID" value="NZ_MRUL01000002.1"/>
</dbReference>
<dbReference type="AlphaFoldDB" id="A0A1S8YQH1"/>
<dbReference type="STRING" id="1926881.BTJ39_03635"/>
<proteinExistence type="predicted"/>